<accession>A0A2A5WTH4</accession>
<organism evidence="1 2">
    <name type="scientific">OM182 bacterium MED-G24</name>
    <dbReference type="NCBI Taxonomy" id="1986255"/>
    <lineage>
        <taxon>Bacteria</taxon>
        <taxon>Pseudomonadati</taxon>
        <taxon>Pseudomonadota</taxon>
        <taxon>Gammaproteobacteria</taxon>
        <taxon>OMG group</taxon>
        <taxon>OM182 clade</taxon>
    </lineage>
</organism>
<sequence>MPSYVFKDLGTTTDDDTGDDMAIDIWEPQQPLTVTTERLSALAAQISDAESGNLASLLGEEGVKRDAGLMTQPEENWSVAESLSNEDIVRLVRFFTLAEMQLPGWEAGKRSPVIPLVKILKARSTFTPELRKWIKASADNRYLPNGAAL</sequence>
<proteinExistence type="predicted"/>
<protein>
    <submittedName>
        <fullName evidence="1">Uncharacterized protein</fullName>
    </submittedName>
</protein>
<name>A0A2A5WTH4_9GAMM</name>
<reference evidence="1 2" key="1">
    <citation type="submission" date="2017-08" db="EMBL/GenBank/DDBJ databases">
        <title>Fine stratification of microbial communities through a metagenomic profile of the photic zone.</title>
        <authorList>
            <person name="Haro-Moreno J.M."/>
            <person name="Lopez-Perez M."/>
            <person name="De La Torre J."/>
            <person name="Picazo A."/>
            <person name="Camacho A."/>
            <person name="Rodriguez-Valera F."/>
        </authorList>
    </citation>
    <scope>NUCLEOTIDE SEQUENCE [LARGE SCALE GENOMIC DNA]</scope>
    <source>
        <strain evidence="1">MED-G24</strain>
    </source>
</reference>
<dbReference type="Proteomes" id="UP000219327">
    <property type="component" value="Unassembled WGS sequence"/>
</dbReference>
<comment type="caution">
    <text evidence="1">The sequence shown here is derived from an EMBL/GenBank/DDBJ whole genome shotgun (WGS) entry which is preliminary data.</text>
</comment>
<evidence type="ECO:0000313" key="1">
    <source>
        <dbReference type="EMBL" id="PDH39731.1"/>
    </source>
</evidence>
<evidence type="ECO:0000313" key="2">
    <source>
        <dbReference type="Proteomes" id="UP000219327"/>
    </source>
</evidence>
<dbReference type="EMBL" id="NTKD01000020">
    <property type="protein sequence ID" value="PDH39731.1"/>
    <property type="molecule type" value="Genomic_DNA"/>
</dbReference>
<dbReference type="AlphaFoldDB" id="A0A2A5WTH4"/>
<gene>
    <name evidence="1" type="ORF">CNE99_05095</name>
</gene>